<dbReference type="Proteomes" id="UP000017836">
    <property type="component" value="Unassembled WGS sequence"/>
</dbReference>
<evidence type="ECO:0000313" key="5">
    <source>
        <dbReference type="EMBL" id="ERN14556.1"/>
    </source>
</evidence>
<evidence type="ECO:0000256" key="1">
    <source>
        <dbReference type="ARBA" id="ARBA00010701"/>
    </source>
</evidence>
<proteinExistence type="inferred from homology"/>
<protein>
    <submittedName>
        <fullName evidence="5">Uncharacterized protein</fullName>
    </submittedName>
</protein>
<dbReference type="InterPro" id="IPR029058">
    <property type="entry name" value="AB_hydrolase_fold"/>
</dbReference>
<dbReference type="PANTHER" id="PTHR31403">
    <property type="entry name" value="PHOSPHOLIPASE A1-IBETA2, CHLOROPLASTIC"/>
    <property type="match status" value="1"/>
</dbReference>
<dbReference type="PANTHER" id="PTHR31403:SF7">
    <property type="entry name" value="PHOSPHOLIPASE A1-IGAMMA3, CHLOROPLASTIC"/>
    <property type="match status" value="1"/>
</dbReference>
<dbReference type="GO" id="GO:0016042">
    <property type="term" value="P:lipid catabolic process"/>
    <property type="evidence" value="ECO:0007669"/>
    <property type="project" value="UniProtKB-KW"/>
</dbReference>
<keyword evidence="6" id="KW-1185">Reference proteome</keyword>
<dbReference type="Gramene" id="ERN14556">
    <property type="protein sequence ID" value="ERN14556"/>
    <property type="gene ID" value="AMTR_s00038p00114410"/>
</dbReference>
<dbReference type="AlphaFoldDB" id="U5CN40"/>
<name>U5CN40_AMBTC</name>
<evidence type="ECO:0000313" key="6">
    <source>
        <dbReference type="Proteomes" id="UP000017836"/>
    </source>
</evidence>
<dbReference type="HOGENOM" id="CLU_2240222_0_0_1"/>
<dbReference type="EMBL" id="KI392532">
    <property type="protein sequence ID" value="ERN14556.1"/>
    <property type="molecule type" value="Genomic_DNA"/>
</dbReference>
<sequence>MLLRALSCANSSRNRCRHRRGARTRPGSAVAVATDPDVVQKLGRRDIVFPWCGTVTYLEWVEDLMEYQVGPKSCPDDKVKVESGFLDLYNSKVSACNYCSYSARD</sequence>
<evidence type="ECO:0000256" key="3">
    <source>
        <dbReference type="ARBA" id="ARBA00022963"/>
    </source>
</evidence>
<gene>
    <name evidence="5" type="ORF">AMTR_s00038p00114410</name>
</gene>
<keyword evidence="3" id="KW-0442">Lipid degradation</keyword>
<comment type="similarity">
    <text evidence="1">Belongs to the AB hydrolase superfamily. Lipase family.</text>
</comment>
<evidence type="ECO:0000256" key="2">
    <source>
        <dbReference type="ARBA" id="ARBA00022801"/>
    </source>
</evidence>
<keyword evidence="4" id="KW-0443">Lipid metabolism</keyword>
<dbReference type="eggNOG" id="KOG4569">
    <property type="taxonomic scope" value="Eukaryota"/>
</dbReference>
<evidence type="ECO:0000256" key="4">
    <source>
        <dbReference type="ARBA" id="ARBA00023098"/>
    </source>
</evidence>
<reference evidence="6" key="1">
    <citation type="journal article" date="2013" name="Science">
        <title>The Amborella genome and the evolution of flowering plants.</title>
        <authorList>
            <consortium name="Amborella Genome Project"/>
        </authorList>
    </citation>
    <scope>NUCLEOTIDE SEQUENCE [LARGE SCALE GENOMIC DNA]</scope>
</reference>
<keyword evidence="2" id="KW-0378">Hydrolase</keyword>
<organism evidence="5 6">
    <name type="scientific">Amborella trichopoda</name>
    <dbReference type="NCBI Taxonomy" id="13333"/>
    <lineage>
        <taxon>Eukaryota</taxon>
        <taxon>Viridiplantae</taxon>
        <taxon>Streptophyta</taxon>
        <taxon>Embryophyta</taxon>
        <taxon>Tracheophyta</taxon>
        <taxon>Spermatophyta</taxon>
        <taxon>Magnoliopsida</taxon>
        <taxon>Amborellales</taxon>
        <taxon>Amborellaceae</taxon>
        <taxon>Amborella</taxon>
    </lineage>
</organism>
<accession>U5CN40</accession>
<dbReference type="GO" id="GO:0016787">
    <property type="term" value="F:hydrolase activity"/>
    <property type="evidence" value="ECO:0007669"/>
    <property type="project" value="UniProtKB-KW"/>
</dbReference>
<dbReference type="Gene3D" id="3.40.50.1820">
    <property type="entry name" value="alpha/beta hydrolase"/>
    <property type="match status" value="1"/>
</dbReference>